<sequence>MGVGPAVVAVLAVLLTPVLYLLISFLRVVAWSRRTGKVLEQFPGPTKHWLYGNLHQYNLPEEEGLLQALEFAEKYGKVFRLWWGPVRPCLTVVHPDTAKQILRKSDPKPGGAGYDLIIPWLGDGLILSKGAQWSRDRRLLTPAFHFEVLKPYVAVYNEGADILLKKLDTCSKSGESFETFSALSLCTLDIILRCAFSYQDDIQTKGASHPYVAAIKDLMRIIFYRAVRPHLYPDFIFYLTKEGRDFKKLCAYVHQLADDIIAKRRQTLEDSKEAGKEEITESRRKLDFLDILLHAQDEDGNTLSDVEIRNQANTFMFAGHDTTASTTSWVLYSLATHPEHQERVYQEVKGILGGREPAHLEWEDLSNLKYLTLCIKEAMRLHCPVPIIGRQISAPIEVEGKVLEVGTITDVNIWNIHHNPTVWGDDHMEYDPSRFLPENMKDKDPYAFIPFSAGPRNCIGQNFAMNEEKVLISRIIHKFKLEVVPDHPVEKVAEIVMKAKDGILLKVIPRT</sequence>
<dbReference type="InterPro" id="IPR001128">
    <property type="entry name" value="Cyt_P450"/>
</dbReference>
<comment type="similarity">
    <text evidence="1 3">Belongs to the cytochrome P450 family.</text>
</comment>
<dbReference type="AlphaFoldDB" id="A0A9J7LUH9"/>
<feature type="transmembrane region" description="Helical" evidence="4">
    <location>
        <begin position="6"/>
        <end position="29"/>
    </location>
</feature>
<keyword evidence="5" id="KW-1185">Reference proteome</keyword>
<evidence type="ECO:0000256" key="3">
    <source>
        <dbReference type="RuleBase" id="RU000461"/>
    </source>
</evidence>
<dbReference type="Gene3D" id="1.10.630.10">
    <property type="entry name" value="Cytochrome P450"/>
    <property type="match status" value="1"/>
</dbReference>
<organism evidence="5 6">
    <name type="scientific">Branchiostoma floridae</name>
    <name type="common">Florida lancelet</name>
    <name type="synonym">Amphioxus</name>
    <dbReference type="NCBI Taxonomy" id="7739"/>
    <lineage>
        <taxon>Eukaryota</taxon>
        <taxon>Metazoa</taxon>
        <taxon>Chordata</taxon>
        <taxon>Cephalochordata</taxon>
        <taxon>Leptocardii</taxon>
        <taxon>Amphioxiformes</taxon>
        <taxon>Branchiostomatidae</taxon>
        <taxon>Branchiostoma</taxon>
    </lineage>
</organism>
<dbReference type="InterPro" id="IPR002401">
    <property type="entry name" value="Cyt_P450_E_grp-I"/>
</dbReference>
<dbReference type="PRINTS" id="PR00385">
    <property type="entry name" value="P450"/>
</dbReference>
<gene>
    <name evidence="6" type="primary">LOC118424407</name>
</gene>
<dbReference type="GO" id="GO:0005506">
    <property type="term" value="F:iron ion binding"/>
    <property type="evidence" value="ECO:0007669"/>
    <property type="project" value="InterPro"/>
</dbReference>
<dbReference type="PRINTS" id="PR00463">
    <property type="entry name" value="EP450I"/>
</dbReference>
<dbReference type="PANTHER" id="PTHR24291">
    <property type="entry name" value="CYTOCHROME P450 FAMILY 4"/>
    <property type="match status" value="1"/>
</dbReference>
<dbReference type="GO" id="GO:0016705">
    <property type="term" value="F:oxidoreductase activity, acting on paired donors, with incorporation or reduction of molecular oxygen"/>
    <property type="evidence" value="ECO:0007669"/>
    <property type="project" value="InterPro"/>
</dbReference>
<dbReference type="InterPro" id="IPR017972">
    <property type="entry name" value="Cyt_P450_CS"/>
</dbReference>
<dbReference type="SUPFAM" id="SSF48264">
    <property type="entry name" value="Cytochrome P450"/>
    <property type="match status" value="1"/>
</dbReference>
<dbReference type="PROSITE" id="PS00086">
    <property type="entry name" value="CYTOCHROME_P450"/>
    <property type="match status" value="1"/>
</dbReference>
<keyword evidence="3" id="KW-0503">Monooxygenase</keyword>
<reference evidence="5" key="1">
    <citation type="journal article" date="2020" name="Nat. Ecol. Evol.">
        <title>Deeply conserved synteny resolves early events in vertebrate evolution.</title>
        <authorList>
            <person name="Simakov O."/>
            <person name="Marletaz F."/>
            <person name="Yue J.X."/>
            <person name="O'Connell B."/>
            <person name="Jenkins J."/>
            <person name="Brandt A."/>
            <person name="Calef R."/>
            <person name="Tung C.H."/>
            <person name="Huang T.K."/>
            <person name="Schmutz J."/>
            <person name="Satoh N."/>
            <person name="Yu J.K."/>
            <person name="Putnam N.H."/>
            <person name="Green R.E."/>
            <person name="Rokhsar D.S."/>
        </authorList>
    </citation>
    <scope>NUCLEOTIDE SEQUENCE [LARGE SCALE GENOMIC DNA]</scope>
    <source>
        <strain evidence="5">S238N-H82</strain>
    </source>
</reference>
<proteinExistence type="inferred from homology"/>
<dbReference type="GO" id="GO:0004497">
    <property type="term" value="F:monooxygenase activity"/>
    <property type="evidence" value="ECO:0007669"/>
    <property type="project" value="UniProtKB-KW"/>
</dbReference>
<feature type="binding site" description="axial binding residue" evidence="2">
    <location>
        <position position="458"/>
    </location>
    <ligand>
        <name>heme</name>
        <dbReference type="ChEBI" id="CHEBI:30413"/>
    </ligand>
    <ligandPart>
        <name>Fe</name>
        <dbReference type="ChEBI" id="CHEBI:18248"/>
    </ligandPart>
</feature>
<dbReference type="CDD" id="cd20659">
    <property type="entry name" value="CYP4B_4F-like"/>
    <property type="match status" value="1"/>
</dbReference>
<evidence type="ECO:0000256" key="2">
    <source>
        <dbReference type="PIRSR" id="PIRSR602401-1"/>
    </source>
</evidence>
<evidence type="ECO:0000256" key="1">
    <source>
        <dbReference type="ARBA" id="ARBA00010617"/>
    </source>
</evidence>
<dbReference type="PANTHER" id="PTHR24291:SF201">
    <property type="entry name" value="CYTOCHROME P450, FAMILY 4, SUBFAMILY B, POLYPEPTIDE 7"/>
    <property type="match status" value="1"/>
</dbReference>
<name>A0A9J7LUH9_BRAFL</name>
<comment type="cofactor">
    <cofactor evidence="2">
        <name>heme</name>
        <dbReference type="ChEBI" id="CHEBI:30413"/>
    </cofactor>
</comment>
<reference evidence="6" key="2">
    <citation type="submission" date="2025-08" db="UniProtKB">
        <authorList>
            <consortium name="RefSeq"/>
        </authorList>
    </citation>
    <scope>IDENTIFICATION</scope>
    <source>
        <strain evidence="6">S238N-H82</strain>
        <tissue evidence="6">Testes</tissue>
    </source>
</reference>
<accession>A0A9J7LUH9</accession>
<evidence type="ECO:0000313" key="5">
    <source>
        <dbReference type="Proteomes" id="UP000001554"/>
    </source>
</evidence>
<dbReference type="InterPro" id="IPR050196">
    <property type="entry name" value="Cytochrome_P450_Monoox"/>
</dbReference>
<dbReference type="RefSeq" id="XP_035688856.1">
    <property type="nucleotide sequence ID" value="XM_035832963.1"/>
</dbReference>
<evidence type="ECO:0000313" key="6">
    <source>
        <dbReference type="RefSeq" id="XP_035688856.1"/>
    </source>
</evidence>
<keyword evidence="2 3" id="KW-0408">Iron</keyword>
<keyword evidence="4" id="KW-0472">Membrane</keyword>
<keyword evidence="2 3" id="KW-0479">Metal-binding</keyword>
<dbReference type="GeneID" id="118424407"/>
<keyword evidence="4" id="KW-0812">Transmembrane</keyword>
<dbReference type="Pfam" id="PF00067">
    <property type="entry name" value="p450"/>
    <property type="match status" value="1"/>
</dbReference>
<dbReference type="InterPro" id="IPR036396">
    <property type="entry name" value="Cyt_P450_sf"/>
</dbReference>
<keyword evidence="2 3" id="KW-0349">Heme</keyword>
<dbReference type="OrthoDB" id="1470350at2759"/>
<protein>
    <submittedName>
        <fullName evidence="6">Cytochrome P450 4F2-like isoform X2</fullName>
    </submittedName>
</protein>
<evidence type="ECO:0000256" key="4">
    <source>
        <dbReference type="SAM" id="Phobius"/>
    </source>
</evidence>
<dbReference type="GO" id="GO:0020037">
    <property type="term" value="F:heme binding"/>
    <property type="evidence" value="ECO:0007669"/>
    <property type="project" value="InterPro"/>
</dbReference>
<keyword evidence="4" id="KW-1133">Transmembrane helix</keyword>
<dbReference type="Proteomes" id="UP000001554">
    <property type="component" value="Chromosome 10"/>
</dbReference>
<keyword evidence="3" id="KW-0560">Oxidoreductase</keyword>